<accession>A0A0A6ZLT1</accession>
<evidence type="ECO:0000256" key="5">
    <source>
        <dbReference type="ARBA" id="ARBA00022448"/>
    </source>
</evidence>
<keyword evidence="7" id="KW-0999">Mitochondrion inner membrane</keyword>
<proteinExistence type="inferred from homology"/>
<evidence type="ECO:0000256" key="7">
    <source>
        <dbReference type="ARBA" id="ARBA00022792"/>
    </source>
</evidence>
<evidence type="ECO:0000256" key="1">
    <source>
        <dbReference type="ARBA" id="ARBA00003257"/>
    </source>
</evidence>
<dbReference type="EMBL" id="KF385871">
    <property type="protein sequence ID" value="AHA52512.1"/>
    <property type="molecule type" value="Genomic_DNA"/>
</dbReference>
<keyword evidence="8 14" id="KW-1133">Transmembrane helix</keyword>
<feature type="transmembrane region" description="Helical" evidence="14">
    <location>
        <begin position="7"/>
        <end position="30"/>
    </location>
</feature>
<comment type="similarity">
    <text evidence="3 12">Belongs to the complex I subunit 1 family.</text>
</comment>
<dbReference type="HAMAP" id="MF_01350">
    <property type="entry name" value="NDH1_NuoH"/>
    <property type="match status" value="1"/>
</dbReference>
<evidence type="ECO:0000256" key="3">
    <source>
        <dbReference type="ARBA" id="ARBA00010535"/>
    </source>
</evidence>
<keyword evidence="9 13" id="KW-0830">Ubiquinone</keyword>
<dbReference type="InterPro" id="IPR018086">
    <property type="entry name" value="NADH_UbQ_OxRdtase_su1_CS"/>
</dbReference>
<dbReference type="PANTHER" id="PTHR11432:SF3">
    <property type="entry name" value="NADH-UBIQUINONE OXIDOREDUCTASE CHAIN 1"/>
    <property type="match status" value="1"/>
</dbReference>
<reference evidence="15" key="1">
    <citation type="submission" date="2013-07" db="EMBL/GenBank/DDBJ databases">
        <title>The comparative mitochondrial genomes from Braconidae subfamilies and the phylogeny of the Hymenoptera.</title>
        <authorList>
            <person name="Li Q."/>
            <person name="Wei S.J."/>
            <person name="Chen X.X."/>
        </authorList>
    </citation>
    <scope>NUCLEOTIDE SEQUENCE</scope>
</reference>
<evidence type="ECO:0000256" key="13">
    <source>
        <dbReference type="RuleBase" id="RU000473"/>
    </source>
</evidence>
<evidence type="ECO:0000256" key="9">
    <source>
        <dbReference type="ARBA" id="ARBA00023075"/>
    </source>
</evidence>
<protein>
    <recommendedName>
        <fullName evidence="4 13">NADH-ubiquinone oxidoreductase chain 1</fullName>
        <ecNumber evidence="13">7.1.1.2</ecNumber>
    </recommendedName>
</protein>
<keyword evidence="10 13" id="KW-0496">Mitochondrion</keyword>
<evidence type="ECO:0000256" key="14">
    <source>
        <dbReference type="SAM" id="Phobius"/>
    </source>
</evidence>
<dbReference type="PROSITE" id="PS00668">
    <property type="entry name" value="COMPLEX1_ND1_2"/>
    <property type="match status" value="1"/>
</dbReference>
<dbReference type="GO" id="GO:0003954">
    <property type="term" value="F:NADH dehydrogenase activity"/>
    <property type="evidence" value="ECO:0007669"/>
    <property type="project" value="TreeGrafter"/>
</dbReference>
<feature type="transmembrane region" description="Helical" evidence="14">
    <location>
        <begin position="78"/>
        <end position="101"/>
    </location>
</feature>
<dbReference type="GO" id="GO:0009060">
    <property type="term" value="P:aerobic respiration"/>
    <property type="evidence" value="ECO:0007669"/>
    <property type="project" value="TreeGrafter"/>
</dbReference>
<feature type="transmembrane region" description="Helical" evidence="14">
    <location>
        <begin position="287"/>
        <end position="310"/>
    </location>
</feature>
<dbReference type="GO" id="GO:0008137">
    <property type="term" value="F:NADH dehydrogenase (ubiquinone) activity"/>
    <property type="evidence" value="ECO:0007669"/>
    <property type="project" value="UniProtKB-EC"/>
</dbReference>
<dbReference type="InterPro" id="IPR001694">
    <property type="entry name" value="NADH_UbQ_OxRdtase_su1/FPO"/>
</dbReference>
<evidence type="ECO:0000256" key="8">
    <source>
        <dbReference type="ARBA" id="ARBA00022989"/>
    </source>
</evidence>
<feature type="transmembrane region" description="Helical" evidence="14">
    <location>
        <begin position="260"/>
        <end position="280"/>
    </location>
</feature>
<dbReference type="AlphaFoldDB" id="A0A0A6ZLT1"/>
<name>A0A0A6ZLT1_9HYME</name>
<keyword evidence="12" id="KW-0520">NAD</keyword>
<sequence>MITQIKIFLLNNTMFLIMTIMLIMISVAFLTLLERKFLSFSHYRKGPNKVSYLGLFQPFSDAMKLLSKEFFYPLKSNYLYFSSAPLIMFLTIMMLWLIYPFKMNLFNWKLNTLYFFCVLSLTVYGLMISGWSSNSSFSMLGSIRSIAQSISYEVTFSITLMLCLILINSLNLYILSNAQKYTSFLILMWPSSLIMIISILAEINRTPFDLTEGESELVSGFNTEYSSSLFTLIFLSEYASILFMSYFFTMIFLSSNLMNWMFYWNLTNMVYLIIWIRLTCPRIRYDFLMIFCWTYMLPFTLILFMFLIMFEKMPMNLILMF</sequence>
<evidence type="ECO:0000256" key="10">
    <source>
        <dbReference type="ARBA" id="ARBA00023128"/>
    </source>
</evidence>
<dbReference type="PROSITE" id="PS00667">
    <property type="entry name" value="COMPLEX1_ND1_1"/>
    <property type="match status" value="1"/>
</dbReference>
<gene>
    <name evidence="15" type="primary">ND1</name>
</gene>
<comment type="catalytic activity">
    <reaction evidence="13">
        <text>a ubiquinone + NADH + 5 H(+)(in) = a ubiquinol + NAD(+) + 4 H(+)(out)</text>
        <dbReference type="Rhea" id="RHEA:29091"/>
        <dbReference type="Rhea" id="RHEA-COMP:9565"/>
        <dbReference type="Rhea" id="RHEA-COMP:9566"/>
        <dbReference type="ChEBI" id="CHEBI:15378"/>
        <dbReference type="ChEBI" id="CHEBI:16389"/>
        <dbReference type="ChEBI" id="CHEBI:17976"/>
        <dbReference type="ChEBI" id="CHEBI:57540"/>
        <dbReference type="ChEBI" id="CHEBI:57945"/>
        <dbReference type="EC" id="7.1.1.2"/>
    </reaction>
</comment>
<comment type="subcellular location">
    <subcellularLocation>
        <location evidence="2 12">Mitochondrion inner membrane</location>
        <topology evidence="2 12">Multi-pass membrane protein</topology>
    </subcellularLocation>
</comment>
<dbReference type="GO" id="GO:0005743">
    <property type="term" value="C:mitochondrial inner membrane"/>
    <property type="evidence" value="ECO:0007669"/>
    <property type="project" value="UniProtKB-SubCell"/>
</dbReference>
<evidence type="ECO:0000256" key="2">
    <source>
        <dbReference type="ARBA" id="ARBA00004448"/>
    </source>
</evidence>
<evidence type="ECO:0000256" key="11">
    <source>
        <dbReference type="ARBA" id="ARBA00023136"/>
    </source>
</evidence>
<keyword evidence="11 14" id="KW-0472">Membrane</keyword>
<organism evidence="15">
    <name type="scientific">Euurobracon breviterebrae</name>
    <dbReference type="NCBI Taxonomy" id="1421601"/>
    <lineage>
        <taxon>Eukaryota</taxon>
        <taxon>Metazoa</taxon>
        <taxon>Ecdysozoa</taxon>
        <taxon>Arthropoda</taxon>
        <taxon>Hexapoda</taxon>
        <taxon>Insecta</taxon>
        <taxon>Pterygota</taxon>
        <taxon>Neoptera</taxon>
        <taxon>Endopterygota</taxon>
        <taxon>Hymenoptera</taxon>
        <taxon>Apocrita</taxon>
        <taxon>Ichneumonoidea</taxon>
        <taxon>Braconidae</taxon>
        <taxon>Braconinae</taxon>
        <taxon>Euurobracon</taxon>
    </lineage>
</organism>
<feature type="transmembrane region" description="Helical" evidence="14">
    <location>
        <begin position="229"/>
        <end position="254"/>
    </location>
</feature>
<feature type="transmembrane region" description="Helical" evidence="14">
    <location>
        <begin position="154"/>
        <end position="175"/>
    </location>
</feature>
<evidence type="ECO:0000256" key="6">
    <source>
        <dbReference type="ARBA" id="ARBA00022692"/>
    </source>
</evidence>
<feature type="transmembrane region" description="Helical" evidence="14">
    <location>
        <begin position="181"/>
        <end position="201"/>
    </location>
</feature>
<dbReference type="Pfam" id="PF00146">
    <property type="entry name" value="NADHdh"/>
    <property type="match status" value="1"/>
</dbReference>
<feature type="transmembrane region" description="Helical" evidence="14">
    <location>
        <begin position="113"/>
        <end position="133"/>
    </location>
</feature>
<dbReference type="EC" id="7.1.1.2" evidence="13"/>
<comment type="function">
    <text evidence="1">Core subunit of the mitochondrial membrane respiratory chain NADH dehydrogenase (Complex I) that is believed to belong to the minimal assembly required for catalysis. Complex I functions in the transfer of electrons from NADH to the respiratory chain. The immediate electron acceptor for the enzyme is believed to be ubiquinone.</text>
</comment>
<keyword evidence="6 12" id="KW-0812">Transmembrane</keyword>
<evidence type="ECO:0000313" key="15">
    <source>
        <dbReference type="EMBL" id="AHA52512.1"/>
    </source>
</evidence>
<evidence type="ECO:0000256" key="12">
    <source>
        <dbReference type="RuleBase" id="RU000471"/>
    </source>
</evidence>
<keyword evidence="5" id="KW-0813">Transport</keyword>
<evidence type="ECO:0000256" key="4">
    <source>
        <dbReference type="ARBA" id="ARBA00021009"/>
    </source>
</evidence>
<dbReference type="PANTHER" id="PTHR11432">
    <property type="entry name" value="NADH DEHYDROGENASE SUBUNIT 1"/>
    <property type="match status" value="1"/>
</dbReference>
<geneLocation type="mitochondrion" evidence="15"/>